<feature type="compositionally biased region" description="Polar residues" evidence="1">
    <location>
        <begin position="1"/>
        <end position="10"/>
    </location>
</feature>
<reference evidence="2" key="1">
    <citation type="submission" date="2020-05" db="UniProtKB">
        <authorList>
            <consortium name="EnsemblMetazoa"/>
        </authorList>
    </citation>
    <scope>IDENTIFICATION</scope>
    <source>
        <strain evidence="2">SANGQUA</strain>
    </source>
</reference>
<proteinExistence type="predicted"/>
<dbReference type="Proteomes" id="UP000076407">
    <property type="component" value="Unassembled WGS sequence"/>
</dbReference>
<sequence>RACRTEQSVRPSPALKRKCATAPHPGFRNSNSGQPAELASSCMRRIIVFQKKNHLNLPQFHADPKRHSIAQRPTLLKADIVPSTSNPS</sequence>
<name>A0A182XTA8_ANOQN</name>
<dbReference type="VEuPathDB" id="VectorBase:AQUA015053"/>
<protein>
    <submittedName>
        <fullName evidence="2">Uncharacterized protein</fullName>
    </submittedName>
</protein>
<dbReference type="AlphaFoldDB" id="A0A182XTA8"/>
<organism evidence="2 3">
    <name type="scientific">Anopheles quadriannulatus</name>
    <name type="common">Mosquito</name>
    <dbReference type="NCBI Taxonomy" id="34691"/>
    <lineage>
        <taxon>Eukaryota</taxon>
        <taxon>Metazoa</taxon>
        <taxon>Ecdysozoa</taxon>
        <taxon>Arthropoda</taxon>
        <taxon>Hexapoda</taxon>
        <taxon>Insecta</taxon>
        <taxon>Pterygota</taxon>
        <taxon>Neoptera</taxon>
        <taxon>Endopterygota</taxon>
        <taxon>Diptera</taxon>
        <taxon>Nematocera</taxon>
        <taxon>Culicoidea</taxon>
        <taxon>Culicidae</taxon>
        <taxon>Anophelinae</taxon>
        <taxon>Anopheles</taxon>
    </lineage>
</organism>
<accession>A0A182XTA8</accession>
<evidence type="ECO:0000313" key="2">
    <source>
        <dbReference type="EnsemblMetazoa" id="AQUA015053-PA"/>
    </source>
</evidence>
<feature type="region of interest" description="Disordered" evidence="1">
    <location>
        <begin position="1"/>
        <end position="35"/>
    </location>
</feature>
<dbReference type="EnsemblMetazoa" id="AQUA015053-RA">
    <property type="protein sequence ID" value="AQUA015053-PA"/>
    <property type="gene ID" value="AQUA015053"/>
</dbReference>
<evidence type="ECO:0000313" key="3">
    <source>
        <dbReference type="Proteomes" id="UP000076407"/>
    </source>
</evidence>
<evidence type="ECO:0000256" key="1">
    <source>
        <dbReference type="SAM" id="MobiDB-lite"/>
    </source>
</evidence>
<keyword evidence="3" id="KW-1185">Reference proteome</keyword>